<organism evidence="3 4">
    <name type="scientific">Microdochium bolleyi</name>
    <dbReference type="NCBI Taxonomy" id="196109"/>
    <lineage>
        <taxon>Eukaryota</taxon>
        <taxon>Fungi</taxon>
        <taxon>Dikarya</taxon>
        <taxon>Ascomycota</taxon>
        <taxon>Pezizomycotina</taxon>
        <taxon>Sordariomycetes</taxon>
        <taxon>Xylariomycetidae</taxon>
        <taxon>Xylariales</taxon>
        <taxon>Microdochiaceae</taxon>
        <taxon>Microdochium</taxon>
    </lineage>
</organism>
<gene>
    <name evidence="3" type="ORF">Micbo1qcDRAFT_214344</name>
</gene>
<dbReference type="PROSITE" id="PS50882">
    <property type="entry name" value="YTH"/>
    <property type="match status" value="1"/>
</dbReference>
<feature type="compositionally biased region" description="Basic and acidic residues" evidence="1">
    <location>
        <begin position="249"/>
        <end position="286"/>
    </location>
</feature>
<dbReference type="Proteomes" id="UP000070501">
    <property type="component" value="Unassembled WGS sequence"/>
</dbReference>
<dbReference type="EMBL" id="KQ964258">
    <property type="protein sequence ID" value="KXJ88451.1"/>
    <property type="molecule type" value="Genomic_DNA"/>
</dbReference>
<dbReference type="GO" id="GO:1990247">
    <property type="term" value="F:N6-methyladenosine-containing RNA reader activity"/>
    <property type="evidence" value="ECO:0007669"/>
    <property type="project" value="TreeGrafter"/>
</dbReference>
<dbReference type="Pfam" id="PF04146">
    <property type="entry name" value="YTH"/>
    <property type="match status" value="1"/>
</dbReference>
<accession>A0A136IU87</accession>
<evidence type="ECO:0000313" key="3">
    <source>
        <dbReference type="EMBL" id="KXJ88451.1"/>
    </source>
</evidence>
<dbReference type="Gene3D" id="3.10.590.10">
    <property type="entry name" value="ph1033 like domains"/>
    <property type="match status" value="1"/>
</dbReference>
<feature type="compositionally biased region" description="Basic residues" evidence="1">
    <location>
        <begin position="158"/>
        <end position="169"/>
    </location>
</feature>
<evidence type="ECO:0000256" key="1">
    <source>
        <dbReference type="SAM" id="MobiDB-lite"/>
    </source>
</evidence>
<feature type="compositionally biased region" description="Basic residues" evidence="1">
    <location>
        <begin position="211"/>
        <end position="235"/>
    </location>
</feature>
<dbReference type="InterPro" id="IPR007275">
    <property type="entry name" value="YTH_domain"/>
</dbReference>
<feature type="compositionally biased region" description="Basic residues" evidence="1">
    <location>
        <begin position="178"/>
        <end position="196"/>
    </location>
</feature>
<feature type="domain" description="YTH" evidence="2">
    <location>
        <begin position="367"/>
        <end position="500"/>
    </location>
</feature>
<feature type="compositionally biased region" description="Polar residues" evidence="1">
    <location>
        <begin position="75"/>
        <end position="84"/>
    </location>
</feature>
<keyword evidence="4" id="KW-1185">Reference proteome</keyword>
<feature type="compositionally biased region" description="Low complexity" evidence="1">
    <location>
        <begin position="89"/>
        <end position="98"/>
    </location>
</feature>
<dbReference type="GO" id="GO:0003729">
    <property type="term" value="F:mRNA binding"/>
    <property type="evidence" value="ECO:0007669"/>
    <property type="project" value="TreeGrafter"/>
</dbReference>
<feature type="compositionally biased region" description="Basic and acidic residues" evidence="1">
    <location>
        <begin position="342"/>
        <end position="360"/>
    </location>
</feature>
<dbReference type="GO" id="GO:0000398">
    <property type="term" value="P:mRNA splicing, via spliceosome"/>
    <property type="evidence" value="ECO:0007669"/>
    <property type="project" value="TreeGrafter"/>
</dbReference>
<dbReference type="GO" id="GO:0000381">
    <property type="term" value="P:regulation of alternative mRNA splicing, via spliceosome"/>
    <property type="evidence" value="ECO:0007669"/>
    <property type="project" value="TreeGrafter"/>
</dbReference>
<evidence type="ECO:0000259" key="2">
    <source>
        <dbReference type="PROSITE" id="PS50882"/>
    </source>
</evidence>
<dbReference type="InterPro" id="IPR045168">
    <property type="entry name" value="YTH_prot"/>
</dbReference>
<sequence>MDSFPVAEDTDPLTTLRYLIQDPATAHDIYRWLAGSGWFEQSHHGRAFHAHQALDRQQAALDAARADLQRVDNYHGNTGLSNTAHGAAQSQNHEQQQQDFSRAPHSPGASTEILSEIEVAQQENIAPRRYATRDRFDDYEEGRVHSRRERNYPYRGGGRSRRRDSHSHRSGHESSSRSRSHRTSSRHENGRRRRTARYRESLTSEDDHHDTVRRRGSHQHHRDSSRSRSPAKRRYSIQNQRNSRRSSHRERSEYPDDRRRSSQRERSVYSEGRRQSESSYRSRRESSISYDLARPALPELKKEEHQGSPSHDDSGGHAPVPETHDHSTQHSIKKPFTINQPQDRKPEKERENLMSPRDFDAGQSGETRFFVLRSYNYTNIYQAQNTGVWATQKINEAVFVDAFRVCSNVVFFFGVNTGPFYGYARMCSLPSPSIPPPSWYRHLRMEATDPFELEWLSTAPCERHHVGHLRNSLNEDLPVTRSRDGQEVSEAAGLEMVRIMNREARKMINGGIFGSSGGGGGRQ</sequence>
<protein>
    <submittedName>
        <fullName evidence="3">YT521-B-like domain-domain-containing protein</fullName>
    </submittedName>
</protein>
<feature type="region of interest" description="Disordered" evidence="1">
    <location>
        <begin position="73"/>
        <end position="109"/>
    </location>
</feature>
<dbReference type="PANTHER" id="PTHR12357:SF3">
    <property type="entry name" value="YTH DOMAIN-CONTAINING PROTEIN 1"/>
    <property type="match status" value="1"/>
</dbReference>
<proteinExistence type="predicted"/>
<feature type="compositionally biased region" description="Basic and acidic residues" evidence="1">
    <location>
        <begin position="299"/>
        <end position="315"/>
    </location>
</feature>
<feature type="compositionally biased region" description="Basic and acidic residues" evidence="1">
    <location>
        <begin position="141"/>
        <end position="152"/>
    </location>
</feature>
<feature type="region of interest" description="Disordered" evidence="1">
    <location>
        <begin position="141"/>
        <end position="361"/>
    </location>
</feature>
<reference evidence="4" key="1">
    <citation type="submission" date="2016-02" db="EMBL/GenBank/DDBJ databases">
        <title>Draft genome sequence of Microdochium bolleyi, a fungal endophyte of beachgrass.</title>
        <authorList>
            <consortium name="DOE Joint Genome Institute"/>
            <person name="David A.S."/>
            <person name="May G."/>
            <person name="Haridas S."/>
            <person name="Lim J."/>
            <person name="Wang M."/>
            <person name="Labutti K."/>
            <person name="Lipzen A."/>
            <person name="Barry K."/>
            <person name="Grigoriev I.V."/>
        </authorList>
    </citation>
    <scope>NUCLEOTIDE SEQUENCE [LARGE SCALE GENOMIC DNA]</scope>
    <source>
        <strain evidence="4">J235TASD1</strain>
    </source>
</reference>
<dbReference type="CDD" id="cd21134">
    <property type="entry name" value="YTH"/>
    <property type="match status" value="1"/>
</dbReference>
<dbReference type="InParanoid" id="A0A136IU87"/>
<dbReference type="AlphaFoldDB" id="A0A136IU87"/>
<dbReference type="OrthoDB" id="6103986at2759"/>
<dbReference type="GO" id="GO:0005654">
    <property type="term" value="C:nucleoplasm"/>
    <property type="evidence" value="ECO:0007669"/>
    <property type="project" value="TreeGrafter"/>
</dbReference>
<dbReference type="STRING" id="196109.A0A136IU87"/>
<dbReference type="PANTHER" id="PTHR12357">
    <property type="entry name" value="YTH YT521-B HOMOLOGY DOMAIN-CONTAINING"/>
    <property type="match status" value="1"/>
</dbReference>
<name>A0A136IU87_9PEZI</name>
<evidence type="ECO:0000313" key="4">
    <source>
        <dbReference type="Proteomes" id="UP000070501"/>
    </source>
</evidence>
<feature type="compositionally biased region" description="Basic and acidic residues" evidence="1">
    <location>
        <begin position="197"/>
        <end position="210"/>
    </location>
</feature>